<proteinExistence type="predicted"/>
<dbReference type="InterPro" id="IPR006076">
    <property type="entry name" value="FAD-dep_OxRdtase"/>
</dbReference>
<dbReference type="GO" id="GO:0005737">
    <property type="term" value="C:cytoplasm"/>
    <property type="evidence" value="ECO:0007669"/>
    <property type="project" value="TreeGrafter"/>
</dbReference>
<protein>
    <submittedName>
        <fullName evidence="3">FAD-dependent oxidoreductase</fullName>
    </submittedName>
</protein>
<evidence type="ECO:0000313" key="3">
    <source>
        <dbReference type="EMBL" id="PCI77357.1"/>
    </source>
</evidence>
<dbReference type="Gene3D" id="3.50.50.60">
    <property type="entry name" value="FAD/NAD(P)-binding domain"/>
    <property type="match status" value="1"/>
</dbReference>
<dbReference type="InterPro" id="IPR036188">
    <property type="entry name" value="FAD/NAD-bd_sf"/>
</dbReference>
<dbReference type="Gene3D" id="3.30.9.10">
    <property type="entry name" value="D-Amino Acid Oxidase, subunit A, domain 2"/>
    <property type="match status" value="1"/>
</dbReference>
<dbReference type="EMBL" id="NVUL01000046">
    <property type="protein sequence ID" value="PCI77357.1"/>
    <property type="molecule type" value="Genomic_DNA"/>
</dbReference>
<evidence type="ECO:0000256" key="1">
    <source>
        <dbReference type="ARBA" id="ARBA00023002"/>
    </source>
</evidence>
<dbReference type="AlphaFoldDB" id="A0A2A4X5N6"/>
<dbReference type="Pfam" id="PF01266">
    <property type="entry name" value="DAO"/>
    <property type="match status" value="1"/>
</dbReference>
<dbReference type="PANTHER" id="PTHR13847:SF281">
    <property type="entry name" value="FAD DEPENDENT OXIDOREDUCTASE DOMAIN-CONTAINING PROTEIN"/>
    <property type="match status" value="1"/>
</dbReference>
<dbReference type="GO" id="GO:0016491">
    <property type="term" value="F:oxidoreductase activity"/>
    <property type="evidence" value="ECO:0007669"/>
    <property type="project" value="UniProtKB-KW"/>
</dbReference>
<sequence length="431" mass="46793">MPKQKSFPNYKMKSGWNALLPARESSPALDRDISVDVLVIGAGWTGISAAKRWHSLSPEAGIALIDASEIGEGNPGRNSGFLLSIALAEDANPDQIEKMSLCNRLTASTMAEILAEIEDSGHAVDIAKAGTYRAAASEAGLKSLQNYRAFLEAAGLEYESLERSALRSRMGSDFYQEGLYSPDCYLAQPAAAIRALASLLPESVQLFENTPALKLKQQADGWQVQTPNGVINAHKLVLANNAFSKELGIARSRLVAMHTYAGLTPVLEQSVLDDLGSDENWGLLPTHRLGSTLRRTIDGRLMVRSMHSYEQEAPKGKIEGELQHRLEKRFPQLPNFDFEHCWGGAVGFTFNGGAVWGKFKPGLYVSAGCNGGGTVKGTLLGKLLAEAAHDLKVPDVPELFGRASWMPPEPIRRLGYNISAALESHKGRREL</sequence>
<comment type="caution">
    <text evidence="3">The sequence shown here is derived from an EMBL/GenBank/DDBJ whole genome shotgun (WGS) entry which is preliminary data.</text>
</comment>
<feature type="domain" description="FAD dependent oxidoreductase" evidence="2">
    <location>
        <begin position="36"/>
        <end position="386"/>
    </location>
</feature>
<gene>
    <name evidence="3" type="ORF">COB20_08385</name>
</gene>
<name>A0A2A4X5N6_9GAMM</name>
<dbReference type="Proteomes" id="UP000218767">
    <property type="component" value="Unassembled WGS sequence"/>
</dbReference>
<dbReference type="PANTHER" id="PTHR13847">
    <property type="entry name" value="SARCOSINE DEHYDROGENASE-RELATED"/>
    <property type="match status" value="1"/>
</dbReference>
<keyword evidence="1" id="KW-0560">Oxidoreductase</keyword>
<dbReference type="SUPFAM" id="SSF51905">
    <property type="entry name" value="FAD/NAD(P)-binding domain"/>
    <property type="match status" value="1"/>
</dbReference>
<evidence type="ECO:0000259" key="2">
    <source>
        <dbReference type="Pfam" id="PF01266"/>
    </source>
</evidence>
<evidence type="ECO:0000313" key="4">
    <source>
        <dbReference type="Proteomes" id="UP000218767"/>
    </source>
</evidence>
<reference evidence="4" key="1">
    <citation type="submission" date="2017-08" db="EMBL/GenBank/DDBJ databases">
        <title>A dynamic microbial community with high functional redundancy inhabits the cold, oxic subseafloor aquifer.</title>
        <authorList>
            <person name="Tully B.J."/>
            <person name="Wheat C.G."/>
            <person name="Glazer B.T."/>
            <person name="Huber J.A."/>
        </authorList>
    </citation>
    <scope>NUCLEOTIDE SEQUENCE [LARGE SCALE GENOMIC DNA]</scope>
</reference>
<accession>A0A2A4X5N6</accession>
<organism evidence="3 4">
    <name type="scientific">SAR86 cluster bacterium</name>
    <dbReference type="NCBI Taxonomy" id="2030880"/>
    <lineage>
        <taxon>Bacteria</taxon>
        <taxon>Pseudomonadati</taxon>
        <taxon>Pseudomonadota</taxon>
        <taxon>Gammaproteobacteria</taxon>
        <taxon>SAR86 cluster</taxon>
    </lineage>
</organism>